<dbReference type="AlphaFoldDB" id="A0AAV4BF36"/>
<keyword evidence="4" id="KW-1185">Reference proteome</keyword>
<dbReference type="Gene3D" id="2.60.40.1940">
    <property type="match status" value="1"/>
</dbReference>
<evidence type="ECO:0000313" key="3">
    <source>
        <dbReference type="EMBL" id="GFO17832.1"/>
    </source>
</evidence>
<protein>
    <submittedName>
        <fullName evidence="3">Alpha-2-macroglobulin-like protein</fullName>
    </submittedName>
</protein>
<evidence type="ECO:0000313" key="4">
    <source>
        <dbReference type="Proteomes" id="UP000735302"/>
    </source>
</evidence>
<accession>A0AAV4BF36</accession>
<reference evidence="3 4" key="1">
    <citation type="journal article" date="2021" name="Elife">
        <title>Chloroplast acquisition without the gene transfer in kleptoplastic sea slugs, Plakobranchus ocellatus.</title>
        <authorList>
            <person name="Maeda T."/>
            <person name="Takahashi S."/>
            <person name="Yoshida T."/>
            <person name="Shimamura S."/>
            <person name="Takaki Y."/>
            <person name="Nagai Y."/>
            <person name="Toyoda A."/>
            <person name="Suzuki Y."/>
            <person name="Arimoto A."/>
            <person name="Ishii H."/>
            <person name="Satoh N."/>
            <person name="Nishiyama T."/>
            <person name="Hasebe M."/>
            <person name="Maruyama T."/>
            <person name="Minagawa J."/>
            <person name="Obokata J."/>
            <person name="Shigenobu S."/>
        </authorList>
    </citation>
    <scope>NUCLEOTIDE SEQUENCE [LARGE SCALE GENOMIC DNA]</scope>
</reference>
<comment type="caution">
    <text evidence="3">The sequence shown here is derived from an EMBL/GenBank/DDBJ whole genome shotgun (WGS) entry which is preliminary data.</text>
</comment>
<name>A0AAV4BF36_9GAST</name>
<dbReference type="EMBL" id="BLXT01004901">
    <property type="protein sequence ID" value="GFO17832.1"/>
    <property type="molecule type" value="Genomic_DNA"/>
</dbReference>
<gene>
    <name evidence="3" type="ORF">PoB_004433700</name>
</gene>
<evidence type="ECO:0000259" key="2">
    <source>
        <dbReference type="Pfam" id="PF17791"/>
    </source>
</evidence>
<dbReference type="Proteomes" id="UP000735302">
    <property type="component" value="Unassembled WGS sequence"/>
</dbReference>
<dbReference type="GO" id="GO:0004866">
    <property type="term" value="F:endopeptidase inhibitor activity"/>
    <property type="evidence" value="ECO:0007669"/>
    <property type="project" value="InterPro"/>
</dbReference>
<dbReference type="InterPro" id="IPR041555">
    <property type="entry name" value="MG3"/>
</dbReference>
<dbReference type="Pfam" id="PF01835">
    <property type="entry name" value="MG2"/>
    <property type="match status" value="1"/>
</dbReference>
<feature type="domain" description="Macroglobulin" evidence="1">
    <location>
        <begin position="154"/>
        <end position="233"/>
    </location>
</feature>
<proteinExistence type="predicted"/>
<sequence>MASLSEPASFIQVWLARKVQGVVSPDYACPKASVATFRYKISNSAVKAKEANINSGCLLTMPLELRSDTSSMYCMILYGNIPGQRNVTLTFTKITSSEKWVILNGVFSIGPSGRLYCKKFPVPPTGVYEVILRNSKDILHDPVNVTVLENKITMIQTDKPIYKAGQKVRFRVLTLLTSSKLRTSQIRSIFIRNSGWGLVAQYLNLTTNGILQMEFQIHKEASEGYWRIEVNLDEDVKVIQKITVQPINRFKVIIESPSYILPSDKIISGRVCSRYFSGEYVTGKLFLEFCRMYKKHITNNPIHPCYRFKVRVIVTKPDGTRASWKKIVVTAKSWEHSQYFSRNFITNKYGEIDFALCGDITEVTSMRISAQAKVWEKDENVSTNIKISSSMNF</sequence>
<dbReference type="InterPro" id="IPR002890">
    <property type="entry name" value="MG2"/>
</dbReference>
<dbReference type="PANTHER" id="PTHR11412">
    <property type="entry name" value="MACROGLOBULIN / COMPLEMENT"/>
    <property type="match status" value="1"/>
</dbReference>
<dbReference type="Pfam" id="PF17791">
    <property type="entry name" value="MG3"/>
    <property type="match status" value="1"/>
</dbReference>
<feature type="domain" description="Macroglobulin" evidence="2">
    <location>
        <begin position="249"/>
        <end position="299"/>
    </location>
</feature>
<evidence type="ECO:0000259" key="1">
    <source>
        <dbReference type="Pfam" id="PF01835"/>
    </source>
</evidence>
<dbReference type="Gene3D" id="2.60.40.1930">
    <property type="match status" value="1"/>
</dbReference>
<dbReference type="InterPro" id="IPR050473">
    <property type="entry name" value="A2M/Complement_sys"/>
</dbReference>
<dbReference type="PANTHER" id="PTHR11412:SF171">
    <property type="entry name" value="PREGNANCY ZONE PROTEIN-LIKE PROTEIN"/>
    <property type="match status" value="1"/>
</dbReference>
<organism evidence="3 4">
    <name type="scientific">Plakobranchus ocellatus</name>
    <dbReference type="NCBI Taxonomy" id="259542"/>
    <lineage>
        <taxon>Eukaryota</taxon>
        <taxon>Metazoa</taxon>
        <taxon>Spiralia</taxon>
        <taxon>Lophotrochozoa</taxon>
        <taxon>Mollusca</taxon>
        <taxon>Gastropoda</taxon>
        <taxon>Heterobranchia</taxon>
        <taxon>Euthyneura</taxon>
        <taxon>Panpulmonata</taxon>
        <taxon>Sacoglossa</taxon>
        <taxon>Placobranchoidea</taxon>
        <taxon>Plakobranchidae</taxon>
        <taxon>Plakobranchus</taxon>
    </lineage>
</organism>